<organism evidence="3 4">
    <name type="scientific">Reyranella soli</name>
    <dbReference type="NCBI Taxonomy" id="1230389"/>
    <lineage>
        <taxon>Bacteria</taxon>
        <taxon>Pseudomonadati</taxon>
        <taxon>Pseudomonadota</taxon>
        <taxon>Alphaproteobacteria</taxon>
        <taxon>Hyphomicrobiales</taxon>
        <taxon>Reyranellaceae</taxon>
        <taxon>Reyranella</taxon>
    </lineage>
</organism>
<dbReference type="AlphaFoldDB" id="A0A512NF09"/>
<dbReference type="Proteomes" id="UP000321058">
    <property type="component" value="Unassembled WGS sequence"/>
</dbReference>
<keyword evidence="1" id="KW-1133">Transmembrane helix</keyword>
<dbReference type="EMBL" id="BKAJ01000082">
    <property type="protein sequence ID" value="GEP57529.1"/>
    <property type="molecule type" value="Genomic_DNA"/>
</dbReference>
<keyword evidence="2" id="KW-0732">Signal</keyword>
<reference evidence="3 4" key="1">
    <citation type="submission" date="2019-07" db="EMBL/GenBank/DDBJ databases">
        <title>Whole genome shotgun sequence of Reyranella soli NBRC 108950.</title>
        <authorList>
            <person name="Hosoyama A."/>
            <person name="Uohara A."/>
            <person name="Ohji S."/>
            <person name="Ichikawa N."/>
        </authorList>
    </citation>
    <scope>NUCLEOTIDE SEQUENCE [LARGE SCALE GENOMIC DNA]</scope>
    <source>
        <strain evidence="3 4">NBRC 108950</strain>
    </source>
</reference>
<evidence type="ECO:0000256" key="1">
    <source>
        <dbReference type="SAM" id="Phobius"/>
    </source>
</evidence>
<evidence type="ECO:0000313" key="4">
    <source>
        <dbReference type="Proteomes" id="UP000321058"/>
    </source>
</evidence>
<name>A0A512NF09_9HYPH</name>
<accession>A0A512NF09</accession>
<evidence type="ECO:0000313" key="3">
    <source>
        <dbReference type="EMBL" id="GEP57529.1"/>
    </source>
</evidence>
<protein>
    <recommendedName>
        <fullName evidence="5">DUF2167 domain-containing protein</fullName>
    </recommendedName>
</protein>
<keyword evidence="4" id="KW-1185">Reference proteome</keyword>
<feature type="chain" id="PRO_5021869851" description="DUF2167 domain-containing protein" evidence="2">
    <location>
        <begin position="21"/>
        <end position="293"/>
    </location>
</feature>
<evidence type="ECO:0008006" key="5">
    <source>
        <dbReference type="Google" id="ProtNLM"/>
    </source>
</evidence>
<dbReference type="RefSeq" id="WP_170303302.1">
    <property type="nucleotide sequence ID" value="NZ_BKAJ01000082.1"/>
</dbReference>
<keyword evidence="1" id="KW-0472">Membrane</keyword>
<comment type="caution">
    <text evidence="3">The sequence shown here is derived from an EMBL/GenBank/DDBJ whole genome shotgun (WGS) entry which is preliminary data.</text>
</comment>
<dbReference type="InterPro" id="IPR018682">
    <property type="entry name" value="DUF2167_membr"/>
</dbReference>
<keyword evidence="1" id="KW-0812">Transmembrane</keyword>
<proteinExistence type="predicted"/>
<gene>
    <name evidence="3" type="ORF">RSO01_46950</name>
</gene>
<feature type="transmembrane region" description="Helical" evidence="1">
    <location>
        <begin position="251"/>
        <end position="277"/>
    </location>
</feature>
<dbReference type="Pfam" id="PF09935">
    <property type="entry name" value="DUF2167"/>
    <property type="match status" value="1"/>
</dbReference>
<evidence type="ECO:0000256" key="2">
    <source>
        <dbReference type="SAM" id="SignalP"/>
    </source>
</evidence>
<feature type="signal peptide" evidence="2">
    <location>
        <begin position="1"/>
        <end position="20"/>
    </location>
</feature>
<sequence>MRSLLIACLSLLAFGFAANAKVPQNDEERSAAIKALTWKDGQKLTLPVSRGTLQAPDEIRQLQGADAVSLWEILNGDTAPHGTEAALYDPATKGVVFYQKLGDGYVRLDDWHDIDADAMLKSVAEDTDTGNAKRRAAGIPTLRVVGWLQRPHLDRATNTVRWSIDAMDERHGPLVNSVALALGRDGFEQLTWIGKKDDAGKGLLDVALSSFSFPAGGLYTDFQPGDKVAEYGIASLVAAVLGAKVATKLGVLAALVVFAKKFGIFVLVPVAAVGVWLKRIFSRQKPPPASPPA</sequence>